<dbReference type="AlphaFoldDB" id="A0AAV9BH55"/>
<feature type="region of interest" description="Disordered" evidence="1">
    <location>
        <begin position="1"/>
        <end position="63"/>
    </location>
</feature>
<organism evidence="2 3">
    <name type="scientific">Acorus gramineus</name>
    <name type="common">Dwarf sweet flag</name>
    <dbReference type="NCBI Taxonomy" id="55184"/>
    <lineage>
        <taxon>Eukaryota</taxon>
        <taxon>Viridiplantae</taxon>
        <taxon>Streptophyta</taxon>
        <taxon>Embryophyta</taxon>
        <taxon>Tracheophyta</taxon>
        <taxon>Spermatophyta</taxon>
        <taxon>Magnoliopsida</taxon>
        <taxon>Liliopsida</taxon>
        <taxon>Acoraceae</taxon>
        <taxon>Acorus</taxon>
    </lineage>
</organism>
<comment type="caution">
    <text evidence="2">The sequence shown here is derived from an EMBL/GenBank/DDBJ whole genome shotgun (WGS) entry which is preliminary data.</text>
</comment>
<proteinExistence type="predicted"/>
<evidence type="ECO:0000313" key="2">
    <source>
        <dbReference type="EMBL" id="KAK1275634.1"/>
    </source>
</evidence>
<dbReference type="Proteomes" id="UP001179952">
    <property type="component" value="Unassembled WGS sequence"/>
</dbReference>
<keyword evidence="3" id="KW-1185">Reference proteome</keyword>
<reference evidence="2" key="1">
    <citation type="journal article" date="2023" name="Nat. Commun.">
        <title>Diploid and tetraploid genomes of Acorus and the evolution of monocots.</title>
        <authorList>
            <person name="Ma L."/>
            <person name="Liu K.W."/>
            <person name="Li Z."/>
            <person name="Hsiao Y.Y."/>
            <person name="Qi Y."/>
            <person name="Fu T."/>
            <person name="Tang G.D."/>
            <person name="Zhang D."/>
            <person name="Sun W.H."/>
            <person name="Liu D.K."/>
            <person name="Li Y."/>
            <person name="Chen G.Z."/>
            <person name="Liu X.D."/>
            <person name="Liao X.Y."/>
            <person name="Jiang Y.T."/>
            <person name="Yu X."/>
            <person name="Hao Y."/>
            <person name="Huang J."/>
            <person name="Zhao X.W."/>
            <person name="Ke S."/>
            <person name="Chen Y.Y."/>
            <person name="Wu W.L."/>
            <person name="Hsu J.L."/>
            <person name="Lin Y.F."/>
            <person name="Huang M.D."/>
            <person name="Li C.Y."/>
            <person name="Huang L."/>
            <person name="Wang Z.W."/>
            <person name="Zhao X."/>
            <person name="Zhong W.Y."/>
            <person name="Peng D.H."/>
            <person name="Ahmad S."/>
            <person name="Lan S."/>
            <person name="Zhang J.S."/>
            <person name="Tsai W.C."/>
            <person name="Van de Peer Y."/>
            <person name="Liu Z.J."/>
        </authorList>
    </citation>
    <scope>NUCLEOTIDE SEQUENCE</scope>
    <source>
        <strain evidence="2">SCP</strain>
    </source>
</reference>
<gene>
    <name evidence="2" type="ORF">QJS04_geneDACA000783</name>
</gene>
<reference evidence="2" key="2">
    <citation type="submission" date="2023-06" db="EMBL/GenBank/DDBJ databases">
        <authorList>
            <person name="Ma L."/>
            <person name="Liu K.-W."/>
            <person name="Li Z."/>
            <person name="Hsiao Y.-Y."/>
            <person name="Qi Y."/>
            <person name="Fu T."/>
            <person name="Tang G."/>
            <person name="Zhang D."/>
            <person name="Sun W.-H."/>
            <person name="Liu D.-K."/>
            <person name="Li Y."/>
            <person name="Chen G.-Z."/>
            <person name="Liu X.-D."/>
            <person name="Liao X.-Y."/>
            <person name="Jiang Y.-T."/>
            <person name="Yu X."/>
            <person name="Hao Y."/>
            <person name="Huang J."/>
            <person name="Zhao X.-W."/>
            <person name="Ke S."/>
            <person name="Chen Y.-Y."/>
            <person name="Wu W.-L."/>
            <person name="Hsu J.-L."/>
            <person name="Lin Y.-F."/>
            <person name="Huang M.-D."/>
            <person name="Li C.-Y."/>
            <person name="Huang L."/>
            <person name="Wang Z.-W."/>
            <person name="Zhao X."/>
            <person name="Zhong W.-Y."/>
            <person name="Peng D.-H."/>
            <person name="Ahmad S."/>
            <person name="Lan S."/>
            <person name="Zhang J.-S."/>
            <person name="Tsai W.-C."/>
            <person name="Van De Peer Y."/>
            <person name="Liu Z.-J."/>
        </authorList>
    </citation>
    <scope>NUCLEOTIDE SEQUENCE</scope>
    <source>
        <strain evidence="2">SCP</strain>
        <tissue evidence="2">Leaves</tissue>
    </source>
</reference>
<evidence type="ECO:0000256" key="1">
    <source>
        <dbReference type="SAM" id="MobiDB-lite"/>
    </source>
</evidence>
<sequence length="63" mass="7006">MATEANSSDQRSVVASADGGGQECGRVRTSVETSASEHTDRHTDREKEAECPRHGHRRKRRND</sequence>
<feature type="compositionally biased region" description="Polar residues" evidence="1">
    <location>
        <begin position="1"/>
        <end position="13"/>
    </location>
</feature>
<protein>
    <submittedName>
        <fullName evidence="2">Uncharacterized protein</fullName>
    </submittedName>
</protein>
<dbReference type="EMBL" id="JAUJYN010000003">
    <property type="protein sequence ID" value="KAK1275634.1"/>
    <property type="molecule type" value="Genomic_DNA"/>
</dbReference>
<accession>A0AAV9BH55</accession>
<name>A0AAV9BH55_ACOGR</name>
<feature type="compositionally biased region" description="Basic residues" evidence="1">
    <location>
        <begin position="54"/>
        <end position="63"/>
    </location>
</feature>
<feature type="compositionally biased region" description="Basic and acidic residues" evidence="1">
    <location>
        <begin position="35"/>
        <end position="53"/>
    </location>
</feature>
<evidence type="ECO:0000313" key="3">
    <source>
        <dbReference type="Proteomes" id="UP001179952"/>
    </source>
</evidence>